<protein>
    <recommendedName>
        <fullName evidence="1">Protein kinase domain-containing protein</fullName>
    </recommendedName>
</protein>
<organism evidence="2 3">
    <name type="scientific">Aspergillus heteromorphus CBS 117.55</name>
    <dbReference type="NCBI Taxonomy" id="1448321"/>
    <lineage>
        <taxon>Eukaryota</taxon>
        <taxon>Fungi</taxon>
        <taxon>Dikarya</taxon>
        <taxon>Ascomycota</taxon>
        <taxon>Pezizomycotina</taxon>
        <taxon>Eurotiomycetes</taxon>
        <taxon>Eurotiomycetidae</taxon>
        <taxon>Eurotiales</taxon>
        <taxon>Aspergillaceae</taxon>
        <taxon>Aspergillus</taxon>
        <taxon>Aspergillus subgen. Circumdati</taxon>
    </lineage>
</organism>
<dbReference type="Gene3D" id="1.10.510.10">
    <property type="entry name" value="Transferase(Phosphotransferase) domain 1"/>
    <property type="match status" value="1"/>
</dbReference>
<dbReference type="EMBL" id="MSFL01000017">
    <property type="protein sequence ID" value="PWY78213.1"/>
    <property type="molecule type" value="Genomic_DNA"/>
</dbReference>
<proteinExistence type="predicted"/>
<accession>A0A317VV82</accession>
<name>A0A317VV82_9EURO</name>
<feature type="domain" description="Protein kinase" evidence="1">
    <location>
        <begin position="1"/>
        <end position="315"/>
    </location>
</feature>
<dbReference type="GO" id="GO:0005524">
    <property type="term" value="F:ATP binding"/>
    <property type="evidence" value="ECO:0007669"/>
    <property type="project" value="InterPro"/>
</dbReference>
<comment type="caution">
    <text evidence="2">The sequence shown here is derived from an EMBL/GenBank/DDBJ whole genome shotgun (WGS) entry which is preliminary data.</text>
</comment>
<evidence type="ECO:0000259" key="1">
    <source>
        <dbReference type="PROSITE" id="PS50011"/>
    </source>
</evidence>
<sequence length="315" mass="35240">MLRTALPLSNLVEYTGLSGARYLPGKPAHGRPYNRERVQCATSGLEQFILKDISEREFDQFRENILPQLASTECPHLRLPCDSIIDDAGRRILVYRPATDDFLSLVKKKQLPEGKRARGRATKRILKAVLRGIAELHGRDVVHMDIRPDKIHFDCPPDSAPTIQSIQLANLESALYLPPGRRSFRGKFLGHPSWRSPEAILGAEINKPADMYSFGTLCIWAHISQDASIFAADTIPLHDGDDPWATHAVVRLQRQIGYFGDEKGMAGLIRYVGEERQGTCAFLRRLWVERSIDAGGLDWGKGDGGGRRGRSFGSW</sequence>
<dbReference type="GeneID" id="37070370"/>
<dbReference type="SMART" id="SM00220">
    <property type="entry name" value="S_TKc"/>
    <property type="match status" value="1"/>
</dbReference>
<dbReference type="SUPFAM" id="SSF56112">
    <property type="entry name" value="Protein kinase-like (PK-like)"/>
    <property type="match status" value="1"/>
</dbReference>
<dbReference type="Pfam" id="PF00069">
    <property type="entry name" value="Pkinase"/>
    <property type="match status" value="1"/>
</dbReference>
<dbReference type="AlphaFoldDB" id="A0A317VV82"/>
<gene>
    <name evidence="2" type="ORF">BO70DRAFT_430137</name>
</gene>
<evidence type="ECO:0000313" key="2">
    <source>
        <dbReference type="EMBL" id="PWY78213.1"/>
    </source>
</evidence>
<dbReference type="InterPro" id="IPR011009">
    <property type="entry name" value="Kinase-like_dom_sf"/>
</dbReference>
<dbReference type="PROSITE" id="PS50011">
    <property type="entry name" value="PROTEIN_KINASE_DOM"/>
    <property type="match status" value="1"/>
</dbReference>
<dbReference type="Proteomes" id="UP000247233">
    <property type="component" value="Unassembled WGS sequence"/>
</dbReference>
<dbReference type="RefSeq" id="XP_025398154.1">
    <property type="nucleotide sequence ID" value="XM_025548133.1"/>
</dbReference>
<dbReference type="VEuPathDB" id="FungiDB:BO70DRAFT_430137"/>
<reference evidence="2 3" key="1">
    <citation type="submission" date="2016-12" db="EMBL/GenBank/DDBJ databases">
        <title>The genomes of Aspergillus section Nigri reveals drivers in fungal speciation.</title>
        <authorList>
            <consortium name="DOE Joint Genome Institute"/>
            <person name="Vesth T.C."/>
            <person name="Nybo J."/>
            <person name="Theobald S."/>
            <person name="Brandl J."/>
            <person name="Frisvad J.C."/>
            <person name="Nielsen K.F."/>
            <person name="Lyhne E.K."/>
            <person name="Kogle M.E."/>
            <person name="Kuo A."/>
            <person name="Riley R."/>
            <person name="Clum A."/>
            <person name="Nolan M."/>
            <person name="Lipzen A."/>
            <person name="Salamov A."/>
            <person name="Henrissat B."/>
            <person name="Wiebenga A."/>
            <person name="De Vries R.P."/>
            <person name="Grigoriev I.V."/>
            <person name="Mortensen U.H."/>
            <person name="Andersen M.R."/>
            <person name="Baker S.E."/>
        </authorList>
    </citation>
    <scope>NUCLEOTIDE SEQUENCE [LARGE SCALE GENOMIC DNA]</scope>
    <source>
        <strain evidence="2 3">CBS 117.55</strain>
    </source>
</reference>
<dbReference type="InterPro" id="IPR000719">
    <property type="entry name" value="Prot_kinase_dom"/>
</dbReference>
<dbReference type="OrthoDB" id="4062651at2759"/>
<keyword evidence="3" id="KW-1185">Reference proteome</keyword>
<dbReference type="GO" id="GO:0004672">
    <property type="term" value="F:protein kinase activity"/>
    <property type="evidence" value="ECO:0007669"/>
    <property type="project" value="InterPro"/>
</dbReference>
<evidence type="ECO:0000313" key="3">
    <source>
        <dbReference type="Proteomes" id="UP000247233"/>
    </source>
</evidence>